<dbReference type="InterPro" id="IPR057244">
    <property type="entry name" value="GAIN_B"/>
</dbReference>
<evidence type="ECO:0000256" key="6">
    <source>
        <dbReference type="ARBA" id="ARBA00022737"/>
    </source>
</evidence>
<dbReference type="Gene3D" id="1.20.1070.10">
    <property type="entry name" value="Rhodopsin 7-helix transmembrane proteins"/>
    <property type="match status" value="1"/>
</dbReference>
<dbReference type="KEGG" id="obi:106871330"/>
<evidence type="ECO:0000256" key="1">
    <source>
        <dbReference type="ARBA" id="ARBA00004141"/>
    </source>
</evidence>
<dbReference type="InterPro" id="IPR000203">
    <property type="entry name" value="GPS"/>
</dbReference>
<organism evidence="16">
    <name type="scientific">Octopus bimaculoides</name>
    <name type="common">California two-spotted octopus</name>
    <dbReference type="NCBI Taxonomy" id="37653"/>
    <lineage>
        <taxon>Eukaryota</taxon>
        <taxon>Metazoa</taxon>
        <taxon>Spiralia</taxon>
        <taxon>Lophotrochozoa</taxon>
        <taxon>Mollusca</taxon>
        <taxon>Cephalopoda</taxon>
        <taxon>Coleoidea</taxon>
        <taxon>Octopodiformes</taxon>
        <taxon>Octopoda</taxon>
        <taxon>Incirrata</taxon>
        <taxon>Octopodidae</taxon>
        <taxon>Octopus</taxon>
    </lineage>
</organism>
<dbReference type="InterPro" id="IPR001611">
    <property type="entry name" value="Leu-rich_rpt"/>
</dbReference>
<dbReference type="FunFam" id="3.80.10.10:FF:001164">
    <property type="entry name" value="GH01279p"/>
    <property type="match status" value="1"/>
</dbReference>
<dbReference type="PROSITE" id="PS50261">
    <property type="entry name" value="G_PROTEIN_RECEP_F2_4"/>
    <property type="match status" value="1"/>
</dbReference>
<dbReference type="InterPro" id="IPR046338">
    <property type="entry name" value="GAIN_dom_sf"/>
</dbReference>
<comment type="subcellular location">
    <subcellularLocation>
        <location evidence="1">Membrane</location>
        <topology evidence="1">Multi-pass membrane protein</topology>
    </subcellularLocation>
</comment>
<protein>
    <recommendedName>
        <fullName evidence="17">G-protein coupled receptors family 2 profile 2 domain-containing protein</fullName>
    </recommendedName>
</protein>
<dbReference type="GO" id="GO:0005886">
    <property type="term" value="C:plasma membrane"/>
    <property type="evidence" value="ECO:0007669"/>
    <property type="project" value="TreeGrafter"/>
</dbReference>
<dbReference type="EMBL" id="KQ418431">
    <property type="protein sequence ID" value="KOF87339.1"/>
    <property type="molecule type" value="Genomic_DNA"/>
</dbReference>
<comment type="similarity">
    <text evidence="2">Belongs to the G-protein coupled receptor 2 family. Adhesion G-protein coupled receptor (ADGR) subfamily.</text>
</comment>
<dbReference type="InterPro" id="IPR003591">
    <property type="entry name" value="Leu-rich_rpt_typical-subtyp"/>
</dbReference>
<feature type="transmembrane region" description="Helical" evidence="13">
    <location>
        <begin position="1129"/>
        <end position="1152"/>
    </location>
</feature>
<dbReference type="InterPro" id="IPR000832">
    <property type="entry name" value="GPCR_2_secretin-like"/>
</dbReference>
<feature type="transmembrane region" description="Helical" evidence="13">
    <location>
        <begin position="1101"/>
        <end position="1123"/>
    </location>
</feature>
<keyword evidence="6" id="KW-0677">Repeat</keyword>
<feature type="transmembrane region" description="Helical" evidence="13">
    <location>
        <begin position="978"/>
        <end position="1000"/>
    </location>
</feature>
<keyword evidence="4 13" id="KW-0812">Transmembrane</keyword>
<evidence type="ECO:0000256" key="11">
    <source>
        <dbReference type="ARBA" id="ARBA00023319"/>
    </source>
</evidence>
<keyword evidence="5" id="KW-0732">Signal</keyword>
<dbReference type="PROSITE" id="PS50221">
    <property type="entry name" value="GAIN_B"/>
    <property type="match status" value="1"/>
</dbReference>
<dbReference type="Gene3D" id="3.80.10.10">
    <property type="entry name" value="Ribonuclease Inhibitor"/>
    <property type="match status" value="2"/>
</dbReference>
<evidence type="ECO:0000256" key="2">
    <source>
        <dbReference type="ARBA" id="ARBA00007343"/>
    </source>
</evidence>
<evidence type="ECO:0000256" key="10">
    <source>
        <dbReference type="ARBA" id="ARBA00023170"/>
    </source>
</evidence>
<dbReference type="PRINTS" id="PR00019">
    <property type="entry name" value="LEURICHRPT"/>
</dbReference>
<dbReference type="Pfam" id="PF13855">
    <property type="entry name" value="LRR_8"/>
    <property type="match status" value="4"/>
</dbReference>
<evidence type="ECO:0008006" key="17">
    <source>
        <dbReference type="Google" id="ProtNLM"/>
    </source>
</evidence>
<evidence type="ECO:0000256" key="12">
    <source>
        <dbReference type="SAM" id="MobiDB-lite"/>
    </source>
</evidence>
<dbReference type="PANTHER" id="PTHR45930:SF4">
    <property type="entry name" value="ADHESION G PROTEIN-COUPLED RECEPTOR A3"/>
    <property type="match status" value="1"/>
</dbReference>
<name>A0A0L8HDZ7_OCTBM</name>
<evidence type="ECO:0000256" key="3">
    <source>
        <dbReference type="ARBA" id="ARBA00022614"/>
    </source>
</evidence>
<evidence type="ECO:0000256" key="4">
    <source>
        <dbReference type="ARBA" id="ARBA00022692"/>
    </source>
</evidence>
<evidence type="ECO:0000256" key="5">
    <source>
        <dbReference type="ARBA" id="ARBA00022729"/>
    </source>
</evidence>
<keyword evidence="9" id="KW-1015">Disulfide bond</keyword>
<dbReference type="Pfam" id="PF26588">
    <property type="entry name" value="GAIN_ADGRA3"/>
    <property type="match status" value="1"/>
</dbReference>
<evidence type="ECO:0000259" key="14">
    <source>
        <dbReference type="PROSITE" id="PS50221"/>
    </source>
</evidence>
<dbReference type="InterPro" id="IPR017983">
    <property type="entry name" value="GPCR_2_secretin-like_CS"/>
</dbReference>
<dbReference type="AlphaFoldDB" id="A0A0L8HDZ7"/>
<evidence type="ECO:0000256" key="8">
    <source>
        <dbReference type="ARBA" id="ARBA00023136"/>
    </source>
</evidence>
<dbReference type="InterPro" id="IPR032675">
    <property type="entry name" value="LRR_dom_sf"/>
</dbReference>
<dbReference type="PROSITE" id="PS00650">
    <property type="entry name" value="G_PROTEIN_RECEP_F2_2"/>
    <property type="match status" value="1"/>
</dbReference>
<dbReference type="PROSITE" id="PS51450">
    <property type="entry name" value="LRR"/>
    <property type="match status" value="7"/>
</dbReference>
<gene>
    <name evidence="16" type="ORF">OCBIM_22016967mg</name>
</gene>
<dbReference type="Gene3D" id="2.60.220.50">
    <property type="match status" value="1"/>
</dbReference>
<dbReference type="InterPro" id="IPR017981">
    <property type="entry name" value="GPCR_2-like_7TM"/>
</dbReference>
<feature type="transmembrane region" description="Helical" evidence="13">
    <location>
        <begin position="947"/>
        <end position="966"/>
    </location>
</feature>
<accession>A0A0L8HDZ7</accession>
<feature type="domain" description="GAIN-B" evidence="14">
    <location>
        <begin position="752"/>
        <end position="909"/>
    </location>
</feature>
<feature type="domain" description="G-protein coupled receptors family 2 profile 2" evidence="15">
    <location>
        <begin position="911"/>
        <end position="1153"/>
    </location>
</feature>
<dbReference type="InterPro" id="IPR058808">
    <property type="entry name" value="GAIN_ADGRA2/3"/>
</dbReference>
<evidence type="ECO:0000256" key="7">
    <source>
        <dbReference type="ARBA" id="ARBA00022989"/>
    </source>
</evidence>
<keyword evidence="3" id="KW-0433">Leucine-rich repeat</keyword>
<proteinExistence type="inferred from homology"/>
<dbReference type="CDD" id="cd15040">
    <property type="entry name" value="7tmB2_Adhesion"/>
    <property type="match status" value="1"/>
</dbReference>
<keyword evidence="11" id="KW-0393">Immunoglobulin domain</keyword>
<dbReference type="SUPFAM" id="SSF81321">
    <property type="entry name" value="Family A G protein-coupled receptor-like"/>
    <property type="match status" value="1"/>
</dbReference>
<dbReference type="SUPFAM" id="SSF52058">
    <property type="entry name" value="L domain-like"/>
    <property type="match status" value="1"/>
</dbReference>
<dbReference type="InterPro" id="IPR051963">
    <property type="entry name" value="Adhesion_GPCR_A"/>
</dbReference>
<keyword evidence="8 13" id="KW-0472">Membrane</keyword>
<dbReference type="Pfam" id="PF01825">
    <property type="entry name" value="GPS"/>
    <property type="match status" value="1"/>
</dbReference>
<dbReference type="SMART" id="SM00365">
    <property type="entry name" value="LRR_SD22"/>
    <property type="match status" value="10"/>
</dbReference>
<keyword evidence="10" id="KW-0675">Receptor</keyword>
<feature type="transmembrane region" description="Helical" evidence="13">
    <location>
        <begin position="911"/>
        <end position="935"/>
    </location>
</feature>
<feature type="region of interest" description="Disordered" evidence="12">
    <location>
        <begin position="1176"/>
        <end position="1204"/>
    </location>
</feature>
<dbReference type="FunFam" id="3.80.10.10:FF:001360">
    <property type="entry name" value="Uncharacterized protein"/>
    <property type="match status" value="1"/>
</dbReference>
<evidence type="ECO:0000313" key="16">
    <source>
        <dbReference type="EMBL" id="KOF87339.1"/>
    </source>
</evidence>
<dbReference type="SMART" id="SM00303">
    <property type="entry name" value="GPS"/>
    <property type="match status" value="1"/>
</dbReference>
<dbReference type="PANTHER" id="PTHR45930">
    <property type="entry name" value="G-PROTEIN COUPLED RECEPTOR 124-LIKE PROTEIN"/>
    <property type="match status" value="1"/>
</dbReference>
<feature type="transmembrane region" description="Helical" evidence="13">
    <location>
        <begin position="1021"/>
        <end position="1037"/>
    </location>
</feature>
<dbReference type="GO" id="GO:0007166">
    <property type="term" value="P:cell surface receptor signaling pathway"/>
    <property type="evidence" value="ECO:0007669"/>
    <property type="project" value="InterPro"/>
</dbReference>
<feature type="compositionally biased region" description="Basic and acidic residues" evidence="12">
    <location>
        <begin position="1188"/>
        <end position="1204"/>
    </location>
</feature>
<dbReference type="OrthoDB" id="1658at2759"/>
<reference evidence="16" key="1">
    <citation type="submission" date="2015-07" db="EMBL/GenBank/DDBJ databases">
        <title>MeaNS - Measles Nucleotide Surveillance Program.</title>
        <authorList>
            <person name="Tran T."/>
            <person name="Druce J."/>
        </authorList>
    </citation>
    <scope>NUCLEOTIDE SEQUENCE</scope>
    <source>
        <strain evidence="16">UCB-OBI-ISO-001</strain>
        <tissue evidence="16">Gonad</tissue>
    </source>
</reference>
<evidence type="ECO:0000256" key="13">
    <source>
        <dbReference type="SAM" id="Phobius"/>
    </source>
</evidence>
<sequence length="1204" mass="136379">MITNFEDGSLQGLSNLQNLLLEDNKINNIEGAFKGLVNLRILELRNNNITTIDEGSFQSLSNLKELYMDRNKISNIDKDGFKGLYNLKELRLVANKIVTIDGRWFQDLSNLTSLNLGYNEIIDIENGSFKNLDKLEELDLRGNGIKNNGNGSWEQLRNLKKLKLANNQISNIEKDSFKYLDSLEELDLSGNRITNIGSDSWQHLQNLKKLDLSRTGITNIGNGSWQHLQNLKKLILTDNEISNIEEGQFENLDSLEELDLSGNRITNISDGSWQHLQNLKKLNLRNNQIKEYQDGAFSSLSNITGIDLRNNKDMVCGCHLPDLIERISKADNRNVTVLGYCIEAGTNHTKLTHTQKPSQCKSHTINYERIQCHVCSEMNCRYLTDCHGIQPRCMTTIAMHGDSKVEKTCSTRENCTETERRNVSNCNNWTKGNSCVTCCNTGLCNENVFEVWTSSFQLYLLYKRQGNKNENLTAISKELEKKFLHMPGIYTVKNCGAQSKTEVFILECHVPKNVTKEQVKDILKAKALRSLGFEEDSEISDRKFCNENTNGRFQWPVTKIGDTAYISCLAHIATRDCVQGTAATTCLNLPKQSPFTGVWKDVDISQCNNTKWIIKELKKMQGHRINECNIKDLTRQLLNISQKSVYFKEIDVVLAVANYEKIVPCISNVSANAIKDDILSIINNIINTPEKILIGAEKSNRSVSRILNIMGNVSEKLQVEKQQFKVLFSKFGMGITKVNKNTFRGLFYGILPATNTTEAENVISDSPYPNDKKSRNMMDYISIPKTLSKHLKNSNRISFYSMPNDKLFRVIQRSGDGKNSKPESFINSRIITANIPKQPISDLENPISMSFNLLYKNGSNSRCVFWDDTPGHNPHWSTSGCKTERKEKVYCSCNHLTSFAILTDVDQNVKSYFICYIGCGISLFFLILTIIVHAHFKNLWKITPSKILVNLCGSLAITHLIVLVGMRPGKTNAICKGVAILLHYFLIASAMWITVEALHICQALIATFRACQRSFMMKSSIFAWGVPGIILMLTLIITKTNSYIRITTVCWLSQTPFYVSFLFPMGLILVFSLIVLLLIIGRLFSMKKEKKCEQKTRKFRLFGIVSVLFLFGASWALAFYTFFGGGATVLIYICAIFHALQGLFIFIFYCACDKHARNVICSNSCHKKKYVLNKDSQNNSGENPDNETGVKYRNSEDKIAEVKL</sequence>
<dbReference type="OMA" id="ADFGRGQ"/>
<keyword evidence="7 13" id="KW-1133">Transmembrane helix</keyword>
<evidence type="ECO:0000259" key="15">
    <source>
        <dbReference type="PROSITE" id="PS50261"/>
    </source>
</evidence>
<dbReference type="Pfam" id="PF00002">
    <property type="entry name" value="7tm_2"/>
    <property type="match status" value="1"/>
</dbReference>
<evidence type="ECO:0000256" key="9">
    <source>
        <dbReference type="ARBA" id="ARBA00023157"/>
    </source>
</evidence>
<dbReference type="GO" id="GO:0004930">
    <property type="term" value="F:G protein-coupled receptor activity"/>
    <property type="evidence" value="ECO:0007669"/>
    <property type="project" value="InterPro"/>
</dbReference>
<dbReference type="SMART" id="SM00369">
    <property type="entry name" value="LRR_TYP"/>
    <property type="match status" value="12"/>
</dbReference>
<dbReference type="PRINTS" id="PR00249">
    <property type="entry name" value="GPCRSECRETIN"/>
</dbReference>
<feature type="transmembrane region" description="Helical" evidence="13">
    <location>
        <begin position="1057"/>
        <end position="1080"/>
    </location>
</feature>